<reference evidence="2" key="2">
    <citation type="submission" date="2023-04" db="EMBL/GenBank/DDBJ databases">
        <authorList>
            <person name="Bruccoleri R.E."/>
            <person name="Oakeley E.J."/>
            <person name="Faust A.-M."/>
            <person name="Dessus-Babus S."/>
            <person name="Altorfer M."/>
            <person name="Burckhardt D."/>
            <person name="Oertli M."/>
            <person name="Naumann U."/>
            <person name="Petersen F."/>
            <person name="Wong J."/>
        </authorList>
    </citation>
    <scope>NUCLEOTIDE SEQUENCE</scope>
    <source>
        <strain evidence="2">GSM-AAB239-AS_SAM_17_03QT</strain>
        <tissue evidence="2">Leaf</tissue>
    </source>
</reference>
<protein>
    <submittedName>
        <fullName evidence="2">DNA helicase INO80-like</fullName>
    </submittedName>
</protein>
<dbReference type="Proteomes" id="UP001140949">
    <property type="component" value="Unassembled WGS sequence"/>
</dbReference>
<keyword evidence="3" id="KW-1185">Reference proteome</keyword>
<dbReference type="AlphaFoldDB" id="A0AAX6G123"/>
<proteinExistence type="predicted"/>
<keyword evidence="2" id="KW-0378">Hydrolase</keyword>
<evidence type="ECO:0000313" key="2">
    <source>
        <dbReference type="EMBL" id="KAJ6822028.1"/>
    </source>
</evidence>
<keyword evidence="2" id="KW-0547">Nucleotide-binding</keyword>
<evidence type="ECO:0000313" key="3">
    <source>
        <dbReference type="Proteomes" id="UP001140949"/>
    </source>
</evidence>
<dbReference type="GO" id="GO:0004386">
    <property type="term" value="F:helicase activity"/>
    <property type="evidence" value="ECO:0007669"/>
    <property type="project" value="UniProtKB-KW"/>
</dbReference>
<comment type="caution">
    <text evidence="2">The sequence shown here is derived from an EMBL/GenBank/DDBJ whole genome shotgun (WGS) entry which is preliminary data.</text>
</comment>
<name>A0AAX6G123_IRIPA</name>
<organism evidence="2 3">
    <name type="scientific">Iris pallida</name>
    <name type="common">Sweet iris</name>
    <dbReference type="NCBI Taxonomy" id="29817"/>
    <lineage>
        <taxon>Eukaryota</taxon>
        <taxon>Viridiplantae</taxon>
        <taxon>Streptophyta</taxon>
        <taxon>Embryophyta</taxon>
        <taxon>Tracheophyta</taxon>
        <taxon>Spermatophyta</taxon>
        <taxon>Magnoliopsida</taxon>
        <taxon>Liliopsida</taxon>
        <taxon>Asparagales</taxon>
        <taxon>Iridaceae</taxon>
        <taxon>Iridoideae</taxon>
        <taxon>Irideae</taxon>
        <taxon>Iris</taxon>
    </lineage>
</organism>
<feature type="region of interest" description="Disordered" evidence="1">
    <location>
        <begin position="53"/>
        <end position="83"/>
    </location>
</feature>
<reference evidence="2" key="1">
    <citation type="journal article" date="2023" name="GigaByte">
        <title>Genome assembly of the bearded iris, Iris pallida Lam.</title>
        <authorList>
            <person name="Bruccoleri R.E."/>
            <person name="Oakeley E.J."/>
            <person name="Faust A.M.E."/>
            <person name="Altorfer M."/>
            <person name="Dessus-Babus S."/>
            <person name="Burckhardt D."/>
            <person name="Oertli M."/>
            <person name="Naumann U."/>
            <person name="Petersen F."/>
            <person name="Wong J."/>
        </authorList>
    </citation>
    <scope>NUCLEOTIDE SEQUENCE</scope>
    <source>
        <strain evidence="2">GSM-AAB239-AS_SAM_17_03QT</strain>
    </source>
</reference>
<sequence>MFSLIMDDAQLEKMREIPYWLKRGKRRNSRQREFGSMLMGLCHWKTSKILPHKSQGADYESAEQQNVNSDKEKSKSDNQTPKS</sequence>
<gene>
    <name evidence="2" type="ORF">M6B38_131370</name>
</gene>
<evidence type="ECO:0000256" key="1">
    <source>
        <dbReference type="SAM" id="MobiDB-lite"/>
    </source>
</evidence>
<accession>A0AAX6G123</accession>
<keyword evidence="2" id="KW-0347">Helicase</keyword>
<dbReference type="EMBL" id="JANAVB010024685">
    <property type="protein sequence ID" value="KAJ6822028.1"/>
    <property type="molecule type" value="Genomic_DNA"/>
</dbReference>
<keyword evidence="2" id="KW-0067">ATP-binding</keyword>